<feature type="region of interest" description="Disordered" evidence="1">
    <location>
        <begin position="1"/>
        <end position="36"/>
    </location>
</feature>
<evidence type="ECO:0000313" key="3">
    <source>
        <dbReference type="Proteomes" id="UP001396334"/>
    </source>
</evidence>
<name>A0ABR2NLI6_9ROSI</name>
<keyword evidence="3" id="KW-1185">Reference proteome</keyword>
<dbReference type="Proteomes" id="UP001396334">
    <property type="component" value="Unassembled WGS sequence"/>
</dbReference>
<reference evidence="2 3" key="1">
    <citation type="journal article" date="2024" name="G3 (Bethesda)">
        <title>Genome assembly of Hibiscus sabdariffa L. provides insights into metabolisms of medicinal natural products.</title>
        <authorList>
            <person name="Kim T."/>
        </authorList>
    </citation>
    <scope>NUCLEOTIDE SEQUENCE [LARGE SCALE GENOMIC DNA]</scope>
    <source>
        <strain evidence="2">TK-2024</strain>
        <tissue evidence="2">Old leaves</tissue>
    </source>
</reference>
<accession>A0ABR2NLI6</accession>
<feature type="compositionally biased region" description="Polar residues" evidence="1">
    <location>
        <begin position="17"/>
        <end position="27"/>
    </location>
</feature>
<comment type="caution">
    <text evidence="2">The sequence shown here is derived from an EMBL/GenBank/DDBJ whole genome shotgun (WGS) entry which is preliminary data.</text>
</comment>
<protein>
    <submittedName>
        <fullName evidence="2">Uncharacterized protein</fullName>
    </submittedName>
</protein>
<feature type="compositionally biased region" description="Acidic residues" evidence="1">
    <location>
        <begin position="7"/>
        <end position="16"/>
    </location>
</feature>
<dbReference type="EMBL" id="JBBPBN010000125">
    <property type="protein sequence ID" value="KAK8977030.1"/>
    <property type="molecule type" value="Genomic_DNA"/>
</dbReference>
<evidence type="ECO:0000256" key="1">
    <source>
        <dbReference type="SAM" id="MobiDB-lite"/>
    </source>
</evidence>
<evidence type="ECO:0000313" key="2">
    <source>
        <dbReference type="EMBL" id="KAK8977030.1"/>
    </source>
</evidence>
<organism evidence="2 3">
    <name type="scientific">Hibiscus sabdariffa</name>
    <name type="common">roselle</name>
    <dbReference type="NCBI Taxonomy" id="183260"/>
    <lineage>
        <taxon>Eukaryota</taxon>
        <taxon>Viridiplantae</taxon>
        <taxon>Streptophyta</taxon>
        <taxon>Embryophyta</taxon>
        <taxon>Tracheophyta</taxon>
        <taxon>Spermatophyta</taxon>
        <taxon>Magnoliopsida</taxon>
        <taxon>eudicotyledons</taxon>
        <taxon>Gunneridae</taxon>
        <taxon>Pentapetalae</taxon>
        <taxon>rosids</taxon>
        <taxon>malvids</taxon>
        <taxon>Malvales</taxon>
        <taxon>Malvaceae</taxon>
        <taxon>Malvoideae</taxon>
        <taxon>Hibiscus</taxon>
    </lineage>
</organism>
<gene>
    <name evidence="2" type="ORF">V6N11_019700</name>
</gene>
<sequence length="90" mass="9701">MKPIIDLEVDAPETESDVGSQVASNMSTKDDTNSDPRSLDLTLCFNTDGRDSVGLSLSSTSESSNIDPALRATASALPRVFSCNYCHRKF</sequence>
<proteinExistence type="predicted"/>